<dbReference type="OrthoDB" id="3768645at2759"/>
<organism evidence="1 2">
    <name type="scientific">Periconia digitata</name>
    <dbReference type="NCBI Taxonomy" id="1303443"/>
    <lineage>
        <taxon>Eukaryota</taxon>
        <taxon>Fungi</taxon>
        <taxon>Dikarya</taxon>
        <taxon>Ascomycota</taxon>
        <taxon>Pezizomycotina</taxon>
        <taxon>Dothideomycetes</taxon>
        <taxon>Pleosporomycetidae</taxon>
        <taxon>Pleosporales</taxon>
        <taxon>Massarineae</taxon>
        <taxon>Periconiaceae</taxon>
        <taxon>Periconia</taxon>
    </lineage>
</organism>
<dbReference type="EMBL" id="CAOQHR010000002">
    <property type="protein sequence ID" value="CAI6289916.1"/>
    <property type="molecule type" value="Genomic_DNA"/>
</dbReference>
<proteinExistence type="predicted"/>
<evidence type="ECO:0000313" key="1">
    <source>
        <dbReference type="EMBL" id="CAI6289916.1"/>
    </source>
</evidence>
<keyword evidence="2" id="KW-1185">Reference proteome</keyword>
<accession>A0A9W4U5G8</accession>
<sequence>MRFHQPYVCDLTTLHLKKCIARPRTLGRLIEHLPRLTTLEYDYICTFSEAPLDCDRLRSALLPLRHTLKHLAVRFRLYDFYGYEPGDPLCKGSLGPLRAFDALISLDTPLAILYGHAEKVNDPPLTEMLPPCLQKLTILDEIWGDNEFIWDELQFYRVLRAFFTGEKVMECYSPDGERFSPPSYLLEEGGEPGWKEATPQLSEFVLDKDWAAYSESVFLSAVEQEAGRPLKLDVERQGIRYSCLYHHRDP</sequence>
<protein>
    <submittedName>
        <fullName evidence="1">Uncharacterized protein</fullName>
    </submittedName>
</protein>
<dbReference type="AlphaFoldDB" id="A0A9W4U5G8"/>
<gene>
    <name evidence="1" type="ORF">PDIGIT_LOCUS2415</name>
</gene>
<evidence type="ECO:0000313" key="2">
    <source>
        <dbReference type="Proteomes" id="UP001152607"/>
    </source>
</evidence>
<comment type="caution">
    <text evidence="1">The sequence shown here is derived from an EMBL/GenBank/DDBJ whole genome shotgun (WGS) entry which is preliminary data.</text>
</comment>
<dbReference type="Proteomes" id="UP001152607">
    <property type="component" value="Unassembled WGS sequence"/>
</dbReference>
<name>A0A9W4U5G8_9PLEO</name>
<reference evidence="1" key="1">
    <citation type="submission" date="2023-01" db="EMBL/GenBank/DDBJ databases">
        <authorList>
            <person name="Van Ghelder C."/>
            <person name="Rancurel C."/>
        </authorList>
    </citation>
    <scope>NUCLEOTIDE SEQUENCE</scope>
    <source>
        <strain evidence="1">CNCM I-4278</strain>
    </source>
</reference>